<evidence type="ECO:0000313" key="1">
    <source>
        <dbReference type="EMBL" id="TKW22127.1"/>
    </source>
</evidence>
<dbReference type="Gramene" id="TKW22127">
    <property type="protein sequence ID" value="TKW22127"/>
    <property type="gene ID" value="SEVIR_4G208401v2"/>
</dbReference>
<dbReference type="EMBL" id="CM016555">
    <property type="protein sequence ID" value="TKW22127.1"/>
    <property type="molecule type" value="Genomic_DNA"/>
</dbReference>
<proteinExistence type="predicted"/>
<gene>
    <name evidence="1" type="ORF">SEVIR_4G208401v2</name>
</gene>
<evidence type="ECO:0000313" key="2">
    <source>
        <dbReference type="Proteomes" id="UP000298652"/>
    </source>
</evidence>
<keyword evidence="2" id="KW-1185">Reference proteome</keyword>
<dbReference type="Proteomes" id="UP000298652">
    <property type="component" value="Chromosome 4"/>
</dbReference>
<name>A0A4U6VDK7_SETVI</name>
<reference evidence="1" key="1">
    <citation type="submission" date="2019-03" db="EMBL/GenBank/DDBJ databases">
        <title>WGS assembly of Setaria viridis.</title>
        <authorList>
            <person name="Huang P."/>
            <person name="Jenkins J."/>
            <person name="Grimwood J."/>
            <person name="Barry K."/>
            <person name="Healey A."/>
            <person name="Mamidi S."/>
            <person name="Sreedasyam A."/>
            <person name="Shu S."/>
            <person name="Feldman M."/>
            <person name="Wu J."/>
            <person name="Yu Y."/>
            <person name="Chen C."/>
            <person name="Johnson J."/>
            <person name="Rokhsar D."/>
            <person name="Baxter I."/>
            <person name="Schmutz J."/>
            <person name="Brutnell T."/>
            <person name="Kellogg E."/>
        </authorList>
    </citation>
    <scope>NUCLEOTIDE SEQUENCE [LARGE SCALE GENOMIC DNA]</scope>
</reference>
<protein>
    <submittedName>
        <fullName evidence="1">Uncharacterized protein</fullName>
    </submittedName>
</protein>
<organism evidence="1 2">
    <name type="scientific">Setaria viridis</name>
    <name type="common">Green bristlegrass</name>
    <name type="synonym">Setaria italica subsp. viridis</name>
    <dbReference type="NCBI Taxonomy" id="4556"/>
    <lineage>
        <taxon>Eukaryota</taxon>
        <taxon>Viridiplantae</taxon>
        <taxon>Streptophyta</taxon>
        <taxon>Embryophyta</taxon>
        <taxon>Tracheophyta</taxon>
        <taxon>Spermatophyta</taxon>
        <taxon>Magnoliopsida</taxon>
        <taxon>Liliopsida</taxon>
        <taxon>Poales</taxon>
        <taxon>Poaceae</taxon>
        <taxon>PACMAD clade</taxon>
        <taxon>Panicoideae</taxon>
        <taxon>Panicodae</taxon>
        <taxon>Paniceae</taxon>
        <taxon>Cenchrinae</taxon>
        <taxon>Setaria</taxon>
    </lineage>
</organism>
<dbReference type="AlphaFoldDB" id="A0A4U6VDK7"/>
<accession>A0A4U6VDK7</accession>
<sequence>MIWILYLRKKSWKTQPTKKMNMQMEVLKLGQKNLLPLKENRYMKHCLREVIVEN</sequence>